<accession>A0AA40C0K7</accession>
<comment type="caution">
    <text evidence="4">The sequence shown here is derived from an EMBL/GenBank/DDBJ whole genome shotgun (WGS) entry which is preliminary data.</text>
</comment>
<proteinExistence type="predicted"/>
<evidence type="ECO:0000256" key="1">
    <source>
        <dbReference type="ARBA" id="ARBA00022723"/>
    </source>
</evidence>
<dbReference type="GO" id="GO:0016491">
    <property type="term" value="F:oxidoreductase activity"/>
    <property type="evidence" value="ECO:0007669"/>
    <property type="project" value="InterPro"/>
</dbReference>
<organism evidence="4 5">
    <name type="scientific">Immersiella caudata</name>
    <dbReference type="NCBI Taxonomy" id="314043"/>
    <lineage>
        <taxon>Eukaryota</taxon>
        <taxon>Fungi</taxon>
        <taxon>Dikarya</taxon>
        <taxon>Ascomycota</taxon>
        <taxon>Pezizomycotina</taxon>
        <taxon>Sordariomycetes</taxon>
        <taxon>Sordariomycetidae</taxon>
        <taxon>Sordariales</taxon>
        <taxon>Lasiosphaeriaceae</taxon>
        <taxon>Immersiella</taxon>
    </lineage>
</organism>
<feature type="non-terminal residue" evidence="4">
    <location>
        <position position="1"/>
    </location>
</feature>
<feature type="domain" description="Tyrosinase copper-binding" evidence="3">
    <location>
        <begin position="198"/>
        <end position="209"/>
    </location>
</feature>
<keyword evidence="1" id="KW-0479">Metal-binding</keyword>
<dbReference type="PRINTS" id="PR00092">
    <property type="entry name" value="TYROSINASE"/>
</dbReference>
<evidence type="ECO:0000256" key="2">
    <source>
        <dbReference type="ARBA" id="ARBA00023008"/>
    </source>
</evidence>
<dbReference type="PANTHER" id="PTHR11474:SF126">
    <property type="entry name" value="TYROSINASE-LIKE PROTEIN TYR-1-RELATED"/>
    <property type="match status" value="1"/>
</dbReference>
<dbReference type="InterPro" id="IPR050316">
    <property type="entry name" value="Tyrosinase/Hemocyanin"/>
</dbReference>
<dbReference type="Pfam" id="PF00264">
    <property type="entry name" value="Tyrosinase"/>
    <property type="match status" value="1"/>
</dbReference>
<name>A0AA40C0K7_9PEZI</name>
<dbReference type="PROSITE" id="PS00498">
    <property type="entry name" value="TYROSINASE_2"/>
    <property type="match status" value="1"/>
</dbReference>
<dbReference type="PANTHER" id="PTHR11474">
    <property type="entry name" value="TYROSINASE FAMILY MEMBER"/>
    <property type="match status" value="1"/>
</dbReference>
<protein>
    <recommendedName>
        <fullName evidence="3">Tyrosinase copper-binding domain-containing protein</fullName>
    </recommendedName>
</protein>
<dbReference type="Proteomes" id="UP001175000">
    <property type="component" value="Unassembled WGS sequence"/>
</dbReference>
<feature type="non-terminal residue" evidence="4">
    <location>
        <position position="317"/>
    </location>
</feature>
<dbReference type="AlphaFoldDB" id="A0AA40C0K7"/>
<keyword evidence="5" id="KW-1185">Reference proteome</keyword>
<reference evidence="4" key="1">
    <citation type="submission" date="2023-06" db="EMBL/GenBank/DDBJ databases">
        <title>Genome-scale phylogeny and comparative genomics of the fungal order Sordariales.</title>
        <authorList>
            <consortium name="Lawrence Berkeley National Laboratory"/>
            <person name="Hensen N."/>
            <person name="Bonometti L."/>
            <person name="Westerberg I."/>
            <person name="Brannstrom I.O."/>
            <person name="Guillou S."/>
            <person name="Cros-Aarteil S."/>
            <person name="Calhoun S."/>
            <person name="Haridas S."/>
            <person name="Kuo A."/>
            <person name="Mondo S."/>
            <person name="Pangilinan J."/>
            <person name="Riley R."/>
            <person name="Labutti K."/>
            <person name="Andreopoulos B."/>
            <person name="Lipzen A."/>
            <person name="Chen C."/>
            <person name="Yanf M."/>
            <person name="Daum C."/>
            <person name="Ng V."/>
            <person name="Clum A."/>
            <person name="Steindorff A."/>
            <person name="Ohm R."/>
            <person name="Martin F."/>
            <person name="Silar P."/>
            <person name="Natvig D."/>
            <person name="Lalanne C."/>
            <person name="Gautier V."/>
            <person name="Ament-Velasquez S.L."/>
            <person name="Kruys A."/>
            <person name="Hutchinson M.I."/>
            <person name="Powell A.J."/>
            <person name="Barry K."/>
            <person name="Miller A.N."/>
            <person name="Grigoriev I.V."/>
            <person name="Debuchy R."/>
            <person name="Gladieux P."/>
            <person name="Thoren M.H."/>
            <person name="Johannesson H."/>
        </authorList>
    </citation>
    <scope>NUCLEOTIDE SEQUENCE</scope>
    <source>
        <strain evidence="4">CBS 606.72</strain>
    </source>
</reference>
<dbReference type="InterPro" id="IPR002227">
    <property type="entry name" value="Tyrosinase_Cu-bd"/>
</dbReference>
<dbReference type="GO" id="GO:0046872">
    <property type="term" value="F:metal ion binding"/>
    <property type="evidence" value="ECO:0007669"/>
    <property type="project" value="UniProtKB-KW"/>
</dbReference>
<dbReference type="SUPFAM" id="SSF48056">
    <property type="entry name" value="Di-copper centre-containing domain"/>
    <property type="match status" value="1"/>
</dbReference>
<keyword evidence="2" id="KW-0186">Copper</keyword>
<dbReference type="Gene3D" id="1.10.1280.10">
    <property type="entry name" value="Di-copper center containing domain from catechol oxidase"/>
    <property type="match status" value="1"/>
</dbReference>
<gene>
    <name evidence="4" type="ORF">B0T14DRAFT_405614</name>
</gene>
<evidence type="ECO:0000313" key="5">
    <source>
        <dbReference type="Proteomes" id="UP001175000"/>
    </source>
</evidence>
<evidence type="ECO:0000313" key="4">
    <source>
        <dbReference type="EMBL" id="KAK0620901.1"/>
    </source>
</evidence>
<evidence type="ECO:0000259" key="3">
    <source>
        <dbReference type="PROSITE" id="PS00498"/>
    </source>
</evidence>
<dbReference type="EMBL" id="JAULSU010000004">
    <property type="protein sequence ID" value="KAK0620901.1"/>
    <property type="molecule type" value="Genomic_DNA"/>
</dbReference>
<dbReference type="InterPro" id="IPR008922">
    <property type="entry name" value="Di-copper_centre_dom_sf"/>
</dbReference>
<sequence>RKSWHSLTNAQKTAYLDAELCLMSKPSNGLRGARTLFDDFQSTHISMAEIVHFAGQFLPYHRLFVWAHEQALERECGYKGGQPYWDETLDAGSFTTSAILDPVFGFGGNGVGASRCIADGPFANYTNSLGPSYAINDHCIDRTIQDYVSWAAHAQYRNRCLAMTNWLDFWPCIEASPHTAGHGGVGSQMSNPISSPGDPLFFLHHAWLDQLWAQWQAADPATRLNAMGGKNKGDFATEFPGPLIPGDIPPPPGFPLTPPGGPPVINTTRPAEVPEPIMMGDPGNVTTLNHVLQMMGLTADRTVGEVTNIRGSLCYRY</sequence>